<accession>A0A7W9LA72</accession>
<keyword evidence="2" id="KW-1185">Reference proteome</keyword>
<dbReference type="AlphaFoldDB" id="A0A7W9LA72"/>
<dbReference type="EMBL" id="JACHMB010000001">
    <property type="protein sequence ID" value="MBB5776339.1"/>
    <property type="molecule type" value="Genomic_DNA"/>
</dbReference>
<dbReference type="RefSeq" id="WP_185069881.1">
    <property type="nucleotide sequence ID" value="NZ_JACHMB010000001.1"/>
</dbReference>
<organism evidence="1 2">
    <name type="scientific">Nonomuraea jabiensis</name>
    <dbReference type="NCBI Taxonomy" id="882448"/>
    <lineage>
        <taxon>Bacteria</taxon>
        <taxon>Bacillati</taxon>
        <taxon>Actinomycetota</taxon>
        <taxon>Actinomycetes</taxon>
        <taxon>Streptosporangiales</taxon>
        <taxon>Streptosporangiaceae</taxon>
        <taxon>Nonomuraea</taxon>
    </lineage>
</organism>
<gene>
    <name evidence="1" type="ORF">HD596_003095</name>
</gene>
<protein>
    <submittedName>
        <fullName evidence="1">Uncharacterized protein</fullName>
    </submittedName>
</protein>
<comment type="caution">
    <text evidence="1">The sequence shown here is derived from an EMBL/GenBank/DDBJ whole genome shotgun (WGS) entry which is preliminary data.</text>
</comment>
<sequence>MSIKMSGTVRRAVYGSLLALAAATVASGAVLLLFNLAVDRIAEKGAKSQEQCVAAAKKDNEALLRATRDLFPRDSVSNIYESDSCDSADGGSVDLDVFTDTKKEALKGFYAAGWSEVPPGDQACEGWGCFAGAMKSVDGRVMYVLLTGQDQSKIDATLVYW</sequence>
<reference evidence="1 2" key="1">
    <citation type="submission" date="2020-08" db="EMBL/GenBank/DDBJ databases">
        <title>Sequencing the genomes of 1000 actinobacteria strains.</title>
        <authorList>
            <person name="Klenk H.-P."/>
        </authorList>
    </citation>
    <scope>NUCLEOTIDE SEQUENCE [LARGE SCALE GENOMIC DNA]</scope>
    <source>
        <strain evidence="1 2">DSM 45507</strain>
    </source>
</reference>
<proteinExistence type="predicted"/>
<dbReference type="Proteomes" id="UP000579153">
    <property type="component" value="Unassembled WGS sequence"/>
</dbReference>
<name>A0A7W9LA72_9ACTN</name>
<evidence type="ECO:0000313" key="1">
    <source>
        <dbReference type="EMBL" id="MBB5776339.1"/>
    </source>
</evidence>
<evidence type="ECO:0000313" key="2">
    <source>
        <dbReference type="Proteomes" id="UP000579153"/>
    </source>
</evidence>